<evidence type="ECO:0008006" key="4">
    <source>
        <dbReference type="Google" id="ProtNLM"/>
    </source>
</evidence>
<accession>A0A2R8B4W5</accession>
<evidence type="ECO:0000313" key="3">
    <source>
        <dbReference type="Proteomes" id="UP000244924"/>
    </source>
</evidence>
<protein>
    <recommendedName>
        <fullName evidence="4">Chitin-binding type-2 domain-containing protein</fullName>
    </recommendedName>
</protein>
<evidence type="ECO:0000256" key="1">
    <source>
        <dbReference type="SAM" id="SignalP"/>
    </source>
</evidence>
<sequence>MKTLLAAFALAAGLAPAVAYATCTGHDRQAQISCAEGQTWDAETRTCVTVGS</sequence>
<feature type="signal peptide" evidence="1">
    <location>
        <begin position="1"/>
        <end position="21"/>
    </location>
</feature>
<dbReference type="Proteomes" id="UP000244924">
    <property type="component" value="Unassembled WGS sequence"/>
</dbReference>
<keyword evidence="3" id="KW-1185">Reference proteome</keyword>
<name>A0A2R8B4W5_9RHOB</name>
<proteinExistence type="predicted"/>
<feature type="chain" id="PRO_5015320000" description="Chitin-binding type-2 domain-containing protein" evidence="1">
    <location>
        <begin position="22"/>
        <end position="52"/>
    </location>
</feature>
<keyword evidence="1" id="KW-0732">Signal</keyword>
<gene>
    <name evidence="2" type="ORF">DEA8626_01115</name>
</gene>
<reference evidence="2 3" key="1">
    <citation type="submission" date="2018-03" db="EMBL/GenBank/DDBJ databases">
        <authorList>
            <person name="Keele B.F."/>
        </authorList>
    </citation>
    <scope>NUCLEOTIDE SEQUENCE [LARGE SCALE GENOMIC DNA]</scope>
    <source>
        <strain evidence="2 3">CECT 8626</strain>
    </source>
</reference>
<evidence type="ECO:0000313" key="2">
    <source>
        <dbReference type="EMBL" id="SPH17592.1"/>
    </source>
</evidence>
<dbReference type="RefSeq" id="WP_108853331.1">
    <property type="nucleotide sequence ID" value="NZ_OMOQ01000001.1"/>
</dbReference>
<dbReference type="EMBL" id="OMOQ01000001">
    <property type="protein sequence ID" value="SPH17592.1"/>
    <property type="molecule type" value="Genomic_DNA"/>
</dbReference>
<organism evidence="2 3">
    <name type="scientific">Albidovulum aquaemixtae</name>
    <dbReference type="NCBI Taxonomy" id="1542388"/>
    <lineage>
        <taxon>Bacteria</taxon>
        <taxon>Pseudomonadati</taxon>
        <taxon>Pseudomonadota</taxon>
        <taxon>Alphaproteobacteria</taxon>
        <taxon>Rhodobacterales</taxon>
        <taxon>Paracoccaceae</taxon>
        <taxon>Albidovulum</taxon>
    </lineage>
</organism>
<dbReference type="AlphaFoldDB" id="A0A2R8B4W5"/>